<evidence type="ECO:0000256" key="1">
    <source>
        <dbReference type="ARBA" id="ARBA00022723"/>
    </source>
</evidence>
<feature type="domain" description="VOC" evidence="2">
    <location>
        <begin position="5"/>
        <end position="119"/>
    </location>
</feature>
<comment type="caution">
    <text evidence="3">The sequence shown here is derived from an EMBL/GenBank/DDBJ whole genome shotgun (WGS) entry which is preliminary data.</text>
</comment>
<reference evidence="3" key="2">
    <citation type="submission" date="2020-09" db="EMBL/GenBank/DDBJ databases">
        <authorList>
            <person name="Sun Q."/>
            <person name="Zhou Y."/>
        </authorList>
    </citation>
    <scope>NUCLEOTIDE SEQUENCE</scope>
    <source>
        <strain evidence="3">CGMCC 1.10998</strain>
    </source>
</reference>
<dbReference type="InterPro" id="IPR029068">
    <property type="entry name" value="Glyas_Bleomycin-R_OHBP_Dase"/>
</dbReference>
<reference evidence="3" key="1">
    <citation type="journal article" date="2014" name="Int. J. Syst. Evol. Microbiol.">
        <title>Complete genome sequence of Corynebacterium casei LMG S-19264T (=DSM 44701T), isolated from a smear-ripened cheese.</title>
        <authorList>
            <consortium name="US DOE Joint Genome Institute (JGI-PGF)"/>
            <person name="Walter F."/>
            <person name="Albersmeier A."/>
            <person name="Kalinowski J."/>
            <person name="Ruckert C."/>
        </authorList>
    </citation>
    <scope>NUCLEOTIDE SEQUENCE</scope>
    <source>
        <strain evidence="3">CGMCC 1.10998</strain>
    </source>
</reference>
<dbReference type="GO" id="GO:0046872">
    <property type="term" value="F:metal ion binding"/>
    <property type="evidence" value="ECO:0007669"/>
    <property type="project" value="UniProtKB-KW"/>
</dbReference>
<dbReference type="PROSITE" id="PS51819">
    <property type="entry name" value="VOC"/>
    <property type="match status" value="1"/>
</dbReference>
<protein>
    <recommendedName>
        <fullName evidence="2">VOC domain-containing protein</fullName>
    </recommendedName>
</protein>
<dbReference type="InterPro" id="IPR018146">
    <property type="entry name" value="Glyoxalase_1_CS"/>
</dbReference>
<keyword evidence="4" id="KW-1185">Reference proteome</keyword>
<evidence type="ECO:0000259" key="2">
    <source>
        <dbReference type="PROSITE" id="PS51819"/>
    </source>
</evidence>
<organism evidence="3 4">
    <name type="scientific">Undibacterium terreum</name>
    <dbReference type="NCBI Taxonomy" id="1224302"/>
    <lineage>
        <taxon>Bacteria</taxon>
        <taxon>Pseudomonadati</taxon>
        <taxon>Pseudomonadota</taxon>
        <taxon>Betaproteobacteria</taxon>
        <taxon>Burkholderiales</taxon>
        <taxon>Oxalobacteraceae</taxon>
        <taxon>Undibacterium</taxon>
    </lineage>
</organism>
<evidence type="ECO:0000313" key="3">
    <source>
        <dbReference type="EMBL" id="GGC86603.1"/>
    </source>
</evidence>
<dbReference type="AlphaFoldDB" id="A0A916UT52"/>
<evidence type="ECO:0000313" key="4">
    <source>
        <dbReference type="Proteomes" id="UP000637423"/>
    </source>
</evidence>
<name>A0A916UT52_9BURK</name>
<dbReference type="RefSeq" id="WP_188567649.1">
    <property type="nucleotide sequence ID" value="NZ_BMED01000004.1"/>
</dbReference>
<dbReference type="Pfam" id="PF00903">
    <property type="entry name" value="Glyoxalase"/>
    <property type="match status" value="1"/>
</dbReference>
<proteinExistence type="predicted"/>
<keyword evidence="1" id="KW-0479">Metal-binding</keyword>
<dbReference type="GO" id="GO:0004462">
    <property type="term" value="F:lactoylglutathione lyase activity"/>
    <property type="evidence" value="ECO:0007669"/>
    <property type="project" value="InterPro"/>
</dbReference>
<dbReference type="EMBL" id="BMED01000004">
    <property type="protein sequence ID" value="GGC86603.1"/>
    <property type="molecule type" value="Genomic_DNA"/>
</dbReference>
<dbReference type="InterPro" id="IPR037523">
    <property type="entry name" value="VOC_core"/>
</dbReference>
<sequence>MSLSSLGQVALQISNTDASQEFYGGKLGLKQLYRFGDLLFFDCGGVRLMLDGAPKLSIPPCSQCLYFKVDDIANTYDKMRSAGVVFLDKPHLISKMPDHDLWMVFFKDPDGHLLALMEEKR</sequence>
<dbReference type="Gene3D" id="3.10.180.10">
    <property type="entry name" value="2,3-Dihydroxybiphenyl 1,2-Dioxygenase, domain 1"/>
    <property type="match status" value="1"/>
</dbReference>
<accession>A0A916UT52</accession>
<dbReference type="PROSITE" id="PS00934">
    <property type="entry name" value="GLYOXALASE_I_1"/>
    <property type="match status" value="1"/>
</dbReference>
<gene>
    <name evidence="3" type="ORF">GCM10011396_37400</name>
</gene>
<dbReference type="Proteomes" id="UP000637423">
    <property type="component" value="Unassembled WGS sequence"/>
</dbReference>
<dbReference type="InterPro" id="IPR004360">
    <property type="entry name" value="Glyas_Fos-R_dOase_dom"/>
</dbReference>
<dbReference type="SUPFAM" id="SSF54593">
    <property type="entry name" value="Glyoxalase/Bleomycin resistance protein/Dihydroxybiphenyl dioxygenase"/>
    <property type="match status" value="1"/>
</dbReference>